<dbReference type="AlphaFoldDB" id="A0A7D6VVT9"/>
<reference evidence="2 3" key="1">
    <citation type="submission" date="2020-07" db="EMBL/GenBank/DDBJ databases">
        <title>Electron transfer.</title>
        <authorList>
            <person name="Huang L."/>
            <person name="Liu X."/>
            <person name="Zhou S."/>
        </authorList>
    </citation>
    <scope>NUCLEOTIDE SEQUENCE [LARGE SCALE GENOMIC DNA]</scope>
    <source>
        <strain evidence="2 3">Lx1</strain>
    </source>
</reference>
<gene>
    <name evidence="2" type="ORF">HZF06_01750</name>
</gene>
<dbReference type="EMBL" id="CP059378">
    <property type="protein sequence ID" value="QLY80332.1"/>
    <property type="molecule type" value="Genomic_DNA"/>
</dbReference>
<evidence type="ECO:0000313" key="2">
    <source>
        <dbReference type="EMBL" id="QLY80332.1"/>
    </source>
</evidence>
<dbReference type="KEGG" id="cint:HZF06_01750"/>
<accession>A0A7D6VVT9</accession>
<keyword evidence="1" id="KW-1133">Transmembrane helix</keyword>
<sequence>MKEVFNKISLTEEENEYLAKGIAIGAGMGVLLGTFVDNVMFGFSLGGVLGVLGSLAFSSYRKYKNKNIKSVMKKL</sequence>
<evidence type="ECO:0000256" key="1">
    <source>
        <dbReference type="SAM" id="Phobius"/>
    </source>
</evidence>
<keyword evidence="1" id="KW-0812">Transmembrane</keyword>
<protein>
    <submittedName>
        <fullName evidence="2">Uncharacterized protein</fullName>
    </submittedName>
</protein>
<organism evidence="2 3">
    <name type="scientific">Clostridium intestinale</name>
    <dbReference type="NCBI Taxonomy" id="36845"/>
    <lineage>
        <taxon>Bacteria</taxon>
        <taxon>Bacillati</taxon>
        <taxon>Bacillota</taxon>
        <taxon>Clostridia</taxon>
        <taxon>Eubacteriales</taxon>
        <taxon>Clostridiaceae</taxon>
        <taxon>Clostridium</taxon>
    </lineage>
</organism>
<name>A0A7D6VVT9_9CLOT</name>
<dbReference type="Proteomes" id="UP000512286">
    <property type="component" value="Chromosome"/>
</dbReference>
<evidence type="ECO:0000313" key="3">
    <source>
        <dbReference type="Proteomes" id="UP000512286"/>
    </source>
</evidence>
<proteinExistence type="predicted"/>
<feature type="transmembrane region" description="Helical" evidence="1">
    <location>
        <begin position="41"/>
        <end position="60"/>
    </location>
</feature>
<dbReference type="RefSeq" id="WP_181602193.1">
    <property type="nucleotide sequence ID" value="NZ_CP059378.1"/>
</dbReference>
<keyword evidence="1" id="KW-0472">Membrane</keyword>